<reference evidence="3" key="1">
    <citation type="journal article" date="2015" name="PeerJ">
        <title>First genomic representation of candidate bacterial phylum KSB3 points to enhanced environmental sensing as a trigger of wastewater bulking.</title>
        <authorList>
            <person name="Sekiguchi Y."/>
            <person name="Ohashi A."/>
            <person name="Parks D.H."/>
            <person name="Yamauchi T."/>
            <person name="Tyson G.W."/>
            <person name="Hugenholtz P."/>
        </authorList>
    </citation>
    <scope>NUCLEOTIDE SEQUENCE [LARGE SCALE GENOMIC DNA]</scope>
</reference>
<feature type="domain" description="Transcription factor zinc-finger" evidence="2">
    <location>
        <begin position="3"/>
        <end position="41"/>
    </location>
</feature>
<dbReference type="Proteomes" id="UP000030700">
    <property type="component" value="Unassembled WGS sequence"/>
</dbReference>
<dbReference type="EMBL" id="DF820455">
    <property type="protein sequence ID" value="GAK48825.1"/>
    <property type="molecule type" value="Genomic_DNA"/>
</dbReference>
<evidence type="ECO:0000313" key="4">
    <source>
        <dbReference type="Proteomes" id="UP000030700"/>
    </source>
</evidence>
<evidence type="ECO:0000313" key="3">
    <source>
        <dbReference type="EMBL" id="GAK48825.1"/>
    </source>
</evidence>
<organism evidence="3">
    <name type="scientific">Candidatus Moduliflexus flocculans</name>
    <dbReference type="NCBI Taxonomy" id="1499966"/>
    <lineage>
        <taxon>Bacteria</taxon>
        <taxon>Candidatus Moduliflexota</taxon>
        <taxon>Candidatus Moduliflexia</taxon>
        <taxon>Candidatus Moduliflexales</taxon>
        <taxon>Candidatus Moduliflexaceae</taxon>
    </lineage>
</organism>
<keyword evidence="4" id="KW-1185">Reference proteome</keyword>
<gene>
    <name evidence="3" type="ORF">U14_00036</name>
</gene>
<sequence>MNTCPKCQTALHQVDYQQLTLLQCETCSGFWFQEGQFRQVKSFGFSGLPGTPSSKNSEAEEQDETTQSREPDSLSCPECEIPLAPYIYAYSSGIQLHRCSKCAGIWAAYDDLIRIEHLLADYQESLEDAKSKIMPLMMKVKQQIQEEEQAREAEKRNNSFFHRVFRHKSGKNQSRPPLLEEVEANFPSDEKDAS</sequence>
<proteinExistence type="predicted"/>
<dbReference type="InterPro" id="IPR027392">
    <property type="entry name" value="TF_Znf"/>
</dbReference>
<dbReference type="Pfam" id="PF13453">
    <property type="entry name" value="Zn_ribbon_TFIIB"/>
    <property type="match status" value="2"/>
</dbReference>
<feature type="domain" description="Transcription factor zinc-finger" evidence="2">
    <location>
        <begin position="76"/>
        <end position="114"/>
    </location>
</feature>
<feature type="region of interest" description="Disordered" evidence="1">
    <location>
        <begin position="49"/>
        <end position="74"/>
    </location>
</feature>
<evidence type="ECO:0000256" key="1">
    <source>
        <dbReference type="SAM" id="MobiDB-lite"/>
    </source>
</evidence>
<accession>A0A0S6VTI2</accession>
<dbReference type="AlphaFoldDB" id="A0A0S6VTI2"/>
<dbReference type="HOGENOM" id="CLU_1400059_0_0_0"/>
<evidence type="ECO:0000259" key="2">
    <source>
        <dbReference type="Pfam" id="PF13453"/>
    </source>
</evidence>
<feature type="region of interest" description="Disordered" evidence="1">
    <location>
        <begin position="150"/>
        <end position="194"/>
    </location>
</feature>
<name>A0A0S6VTI2_9BACT</name>
<protein>
    <recommendedName>
        <fullName evidence="2">Transcription factor zinc-finger domain-containing protein</fullName>
    </recommendedName>
</protein>